<feature type="transmembrane region" description="Helical" evidence="1">
    <location>
        <begin position="65"/>
        <end position="81"/>
    </location>
</feature>
<reference evidence="4" key="1">
    <citation type="journal article" date="2019" name="Int. J. Syst. Evol. Microbiol.">
        <title>The Global Catalogue of Microorganisms (GCM) 10K type strain sequencing project: providing services to taxonomists for standard genome sequencing and annotation.</title>
        <authorList>
            <consortium name="The Broad Institute Genomics Platform"/>
            <consortium name="The Broad Institute Genome Sequencing Center for Infectious Disease"/>
            <person name="Wu L."/>
            <person name="Ma J."/>
        </authorList>
    </citation>
    <scope>NUCLEOTIDE SEQUENCE [LARGE SCALE GENOMIC DNA]</scope>
    <source>
        <strain evidence="4">CCM 8936</strain>
    </source>
</reference>
<keyword evidence="4" id="KW-1185">Reference proteome</keyword>
<feature type="domain" description="Acyltransferase 3" evidence="2">
    <location>
        <begin position="19"/>
        <end position="295"/>
    </location>
</feature>
<comment type="caution">
    <text evidence="3">The sequence shown here is derived from an EMBL/GenBank/DDBJ whole genome shotgun (WGS) entry which is preliminary data.</text>
</comment>
<feature type="transmembrane region" description="Helical" evidence="1">
    <location>
        <begin position="20"/>
        <end position="44"/>
    </location>
</feature>
<feature type="transmembrane region" description="Helical" evidence="1">
    <location>
        <begin position="101"/>
        <end position="117"/>
    </location>
</feature>
<dbReference type="Pfam" id="PF01757">
    <property type="entry name" value="Acyl_transf_3"/>
    <property type="match status" value="1"/>
</dbReference>
<feature type="transmembrane region" description="Helical" evidence="1">
    <location>
        <begin position="249"/>
        <end position="268"/>
    </location>
</feature>
<protein>
    <submittedName>
        <fullName evidence="3">Acyltransferase family protein</fullName>
    </submittedName>
</protein>
<feature type="transmembrane region" description="Helical" evidence="1">
    <location>
        <begin position="213"/>
        <end position="237"/>
    </location>
</feature>
<dbReference type="EMBL" id="JBHTOI010000048">
    <property type="protein sequence ID" value="MFD1419116.1"/>
    <property type="molecule type" value="Genomic_DNA"/>
</dbReference>
<keyword evidence="1" id="KW-0812">Transmembrane</keyword>
<feature type="transmembrane region" description="Helical" evidence="1">
    <location>
        <begin position="129"/>
        <end position="146"/>
    </location>
</feature>
<evidence type="ECO:0000259" key="2">
    <source>
        <dbReference type="Pfam" id="PF01757"/>
    </source>
</evidence>
<feature type="transmembrane region" description="Helical" evidence="1">
    <location>
        <begin position="280"/>
        <end position="297"/>
    </location>
</feature>
<dbReference type="GO" id="GO:0016746">
    <property type="term" value="F:acyltransferase activity"/>
    <property type="evidence" value="ECO:0007669"/>
    <property type="project" value="UniProtKB-KW"/>
</dbReference>
<dbReference type="InterPro" id="IPR002656">
    <property type="entry name" value="Acyl_transf_3_dom"/>
</dbReference>
<proteinExistence type="predicted"/>
<keyword evidence="1" id="KW-1133">Transmembrane helix</keyword>
<keyword evidence="3" id="KW-0012">Acyltransferase</keyword>
<keyword evidence="1" id="KW-0472">Membrane</keyword>
<feature type="transmembrane region" description="Helical" evidence="1">
    <location>
        <begin position="182"/>
        <end position="201"/>
    </location>
</feature>
<evidence type="ECO:0000313" key="4">
    <source>
        <dbReference type="Proteomes" id="UP001597251"/>
    </source>
</evidence>
<dbReference type="RefSeq" id="WP_125675994.1">
    <property type="nucleotide sequence ID" value="NZ_JBHTOI010000048.1"/>
</dbReference>
<feature type="transmembrane region" description="Helical" evidence="1">
    <location>
        <begin position="152"/>
        <end position="170"/>
    </location>
</feature>
<gene>
    <name evidence="3" type="ORF">ACFQ42_10195</name>
</gene>
<evidence type="ECO:0000313" key="3">
    <source>
        <dbReference type="EMBL" id="MFD1419116.1"/>
    </source>
</evidence>
<evidence type="ECO:0000256" key="1">
    <source>
        <dbReference type="SAM" id="Phobius"/>
    </source>
</evidence>
<keyword evidence="3" id="KW-0808">Transferase</keyword>
<sequence length="327" mass="38012">MEQRGGSDALIANNQLSDAFYSLFYLPLGDIGVYAFVMITGYYLGSKEYDEKRTLRKAVSIYTQLYFYSILFFLVAIYLKMPLKENYSIWKSIMPLTFNHYWFVTAYILLMLFLPYINRAVANLSRSRFIYLLVILIASCSIFPLINNNVASESVGLGILITAYLVGLYIRKFVKKSNWNYLIGIVLFVVNLAIIYGKMYYDIVFSKNRYTNIYTGFFALICSLGLFLIFITFKAHFNGVINQVAKHMFAVYLITENIFVLTKMWNYFTFSNTTNLIKMNFYGFIAVLGIMTVCYFMDIGRSIIFKVISIILNRHKLNKREVPIKIN</sequence>
<organism evidence="3 4">
    <name type="scientific">Companilactobacillus keshanensis</name>
    <dbReference type="NCBI Taxonomy" id="2486003"/>
    <lineage>
        <taxon>Bacteria</taxon>
        <taxon>Bacillati</taxon>
        <taxon>Bacillota</taxon>
        <taxon>Bacilli</taxon>
        <taxon>Lactobacillales</taxon>
        <taxon>Lactobacillaceae</taxon>
        <taxon>Companilactobacillus</taxon>
    </lineage>
</organism>
<accession>A0ABW4BVZ3</accession>
<name>A0ABW4BVZ3_9LACO</name>
<dbReference type="Proteomes" id="UP001597251">
    <property type="component" value="Unassembled WGS sequence"/>
</dbReference>